<proteinExistence type="predicted"/>
<gene>
    <name evidence="1" type="ORF">GCM10011495_33900</name>
</gene>
<keyword evidence="2" id="KW-1185">Reference proteome</keyword>
<dbReference type="Gene3D" id="2.40.160.10">
    <property type="entry name" value="Porin"/>
    <property type="match status" value="1"/>
</dbReference>
<dbReference type="Proteomes" id="UP000637774">
    <property type="component" value="Unassembled WGS sequence"/>
</dbReference>
<organism evidence="1 2">
    <name type="scientific">Hymenobacter frigidus</name>
    <dbReference type="NCBI Taxonomy" id="1524095"/>
    <lineage>
        <taxon>Bacteria</taxon>
        <taxon>Pseudomonadati</taxon>
        <taxon>Bacteroidota</taxon>
        <taxon>Cytophagia</taxon>
        <taxon>Cytophagales</taxon>
        <taxon>Hymenobacteraceae</taxon>
        <taxon>Hymenobacter</taxon>
    </lineage>
</organism>
<dbReference type="InterPro" id="IPR010870">
    <property type="entry name" value="Porin_O/P"/>
</dbReference>
<protein>
    <submittedName>
        <fullName evidence="1">Porin</fullName>
    </submittedName>
</protein>
<dbReference type="Pfam" id="PF07396">
    <property type="entry name" value="Porin_O_P"/>
    <property type="match status" value="1"/>
</dbReference>
<evidence type="ECO:0000313" key="2">
    <source>
        <dbReference type="Proteomes" id="UP000637774"/>
    </source>
</evidence>
<dbReference type="InterPro" id="IPR023614">
    <property type="entry name" value="Porin_dom_sf"/>
</dbReference>
<name>A0ABQ2AG48_9BACT</name>
<dbReference type="SUPFAM" id="SSF56935">
    <property type="entry name" value="Porins"/>
    <property type="match status" value="1"/>
</dbReference>
<evidence type="ECO:0000313" key="1">
    <source>
        <dbReference type="EMBL" id="GGH89699.1"/>
    </source>
</evidence>
<dbReference type="EMBL" id="BMGY01000044">
    <property type="protein sequence ID" value="GGH89699.1"/>
    <property type="molecule type" value="Genomic_DNA"/>
</dbReference>
<reference evidence="2" key="1">
    <citation type="journal article" date="2019" name="Int. J. Syst. Evol. Microbiol.">
        <title>The Global Catalogue of Microorganisms (GCM) 10K type strain sequencing project: providing services to taxonomists for standard genome sequencing and annotation.</title>
        <authorList>
            <consortium name="The Broad Institute Genomics Platform"/>
            <consortium name="The Broad Institute Genome Sequencing Center for Infectious Disease"/>
            <person name="Wu L."/>
            <person name="Ma J."/>
        </authorList>
    </citation>
    <scope>NUCLEOTIDE SEQUENCE [LARGE SCALE GENOMIC DNA]</scope>
    <source>
        <strain evidence="2">CGMCC 1.14966</strain>
    </source>
</reference>
<accession>A0ABQ2AG48</accession>
<sequence length="402" mass="46251">MRNLLIIILVLLTHRAHSQPSDSSAQAPATAKQWFETFAIRGYVQARYNRLLETNPNLSCEQCDRSWGNNGGISLRRVRIIFSGQLHERVYFYIQPDFVNTPSGSTSLNFGQLRDAYFDIGLDKTSQYRIRLGQSKIPFGFENMQSSQNRLALDRNDALNSAFSNERDLGAFFYWAPTAVRQRFARLVKEGLKGSGDYGVLGLGVFNGQTANRAELNNQQHVVGRFSYPLALGRHIIEPALQAYSGEYVVARDQLSAGVKHRPDLRYPDQRVAATFVLYPQPFGVQAEYNLGRGPEFNPRTNSIETRRLHGGYVLLNYRLRYQRQQFYPFVRAQFYEGGKKHERDARSYTVREAELGVEWQPLNSFEFVAMYTLSSRRFEDFQRPDNRQRGGLLRLQAQLNF</sequence>
<dbReference type="RefSeq" id="WP_188563289.1">
    <property type="nucleotide sequence ID" value="NZ_BMGY01000044.1"/>
</dbReference>
<comment type="caution">
    <text evidence="1">The sequence shown here is derived from an EMBL/GenBank/DDBJ whole genome shotgun (WGS) entry which is preliminary data.</text>
</comment>